<keyword evidence="1" id="KW-0472">Membrane</keyword>
<evidence type="ECO:0000256" key="1">
    <source>
        <dbReference type="SAM" id="Phobius"/>
    </source>
</evidence>
<dbReference type="EMBL" id="GDID01005743">
    <property type="protein sequence ID" value="JAP90863.1"/>
    <property type="molecule type" value="Transcribed_RNA"/>
</dbReference>
<keyword evidence="1" id="KW-0812">Transmembrane</keyword>
<gene>
    <name evidence="2" type="ORF">TPC1_17706</name>
</gene>
<dbReference type="AlphaFoldDB" id="A0A146K1U6"/>
<proteinExistence type="predicted"/>
<feature type="non-terminal residue" evidence="2">
    <location>
        <position position="1"/>
    </location>
</feature>
<feature type="transmembrane region" description="Helical" evidence="1">
    <location>
        <begin position="483"/>
        <end position="505"/>
    </location>
</feature>
<reference evidence="2" key="1">
    <citation type="submission" date="2015-07" db="EMBL/GenBank/DDBJ databases">
        <title>Adaptation to a free-living lifestyle via gene acquisitions in the diplomonad Trepomonas sp. PC1.</title>
        <authorList>
            <person name="Xu F."/>
            <person name="Jerlstrom-Hultqvist J."/>
            <person name="Kolisko M."/>
            <person name="Simpson A.G.B."/>
            <person name="Roger A.J."/>
            <person name="Svard S.G."/>
            <person name="Andersson J.O."/>
        </authorList>
    </citation>
    <scope>NUCLEOTIDE SEQUENCE</scope>
    <source>
        <strain evidence="2">PC1</strain>
    </source>
</reference>
<organism evidence="2">
    <name type="scientific">Trepomonas sp. PC1</name>
    <dbReference type="NCBI Taxonomy" id="1076344"/>
    <lineage>
        <taxon>Eukaryota</taxon>
        <taxon>Metamonada</taxon>
        <taxon>Diplomonadida</taxon>
        <taxon>Hexamitidae</taxon>
        <taxon>Hexamitinae</taxon>
        <taxon>Trepomonas</taxon>
    </lineage>
</organism>
<sequence>QMIFELSLSLISCFSDPLLTIQLRNSSYIFNATKVTSTFCSQWYNNEGQLTITFPGYEYSIPFVYTAEGTTLSLSGTVSNADLLVIQNLNQCSFELSFQEGTMRFPGTVQQIFIDITDVRNCWSKMEMNYDSDSLIYFNMTPLECVVSPHVGFYLEYQQQEDWISILIDEKTTFDFASTTSIEIDVDSTATKEQILQLLKLLQLNISMSVRLRLQEIDEQISQEFIANVQVVAGVNVLNGIVTGVSLENGVIYSSYSNTAPIRAYFLERGATYTDVQIVINNETGYVGQCQYFKILSDVLTYKNGFKIPFEQNFIIGNSYNYTLLISGQDENGVMKAAIIRYGQVQVTCVTHHILEIRNSDYCLSYQLKDSERCRTKFKDKFYGELYLMSDEDDLDPRKRRTYAWLSVVNKDNKFGQLNTICLNESTDTGKWQGAKINGTFVENIQSFEQMFLRDKVQCMNLLRSDQEYYSITQIVTSRKASLIYTVPIFVGVTIASGVGMFWMLRKQLT</sequence>
<accession>A0A146K1U6</accession>
<protein>
    <submittedName>
        <fullName evidence="2">Uncharacterized protein</fullName>
    </submittedName>
</protein>
<evidence type="ECO:0000313" key="2">
    <source>
        <dbReference type="EMBL" id="JAP90863.1"/>
    </source>
</evidence>
<keyword evidence="1" id="KW-1133">Transmembrane helix</keyword>
<name>A0A146K1U6_9EUKA</name>